<dbReference type="EMBL" id="PDCK01000040">
    <property type="protein sequence ID" value="PRQ53976.1"/>
    <property type="molecule type" value="Genomic_DNA"/>
</dbReference>
<dbReference type="AlphaFoldDB" id="A0A2P6S5N0"/>
<gene>
    <name evidence="2" type="ORF">RchiOBHm_Chr2g0172481</name>
</gene>
<dbReference type="Proteomes" id="UP000238479">
    <property type="component" value="Chromosome 2"/>
</dbReference>
<comment type="caution">
    <text evidence="2">The sequence shown here is derived from an EMBL/GenBank/DDBJ whole genome shotgun (WGS) entry which is preliminary data.</text>
</comment>
<proteinExistence type="predicted"/>
<sequence length="62" mass="7195">MVFLPSYTERERLLRLLFEALENSTREQDSPPEQGSPPEQCFPPQQQQINSDPFSSDYEGSF</sequence>
<keyword evidence="3" id="KW-1185">Reference proteome</keyword>
<name>A0A2P6S5N0_ROSCH</name>
<dbReference type="Gramene" id="PRQ53976">
    <property type="protein sequence ID" value="PRQ53976"/>
    <property type="gene ID" value="RchiOBHm_Chr2g0172481"/>
</dbReference>
<feature type="compositionally biased region" description="Low complexity" evidence="1">
    <location>
        <begin position="37"/>
        <end position="48"/>
    </location>
</feature>
<evidence type="ECO:0000256" key="1">
    <source>
        <dbReference type="SAM" id="MobiDB-lite"/>
    </source>
</evidence>
<evidence type="ECO:0000313" key="3">
    <source>
        <dbReference type="Proteomes" id="UP000238479"/>
    </source>
</evidence>
<accession>A0A2P6S5N0</accession>
<reference evidence="2 3" key="1">
    <citation type="journal article" date="2018" name="Nat. Genet.">
        <title>The Rosa genome provides new insights in the design of modern roses.</title>
        <authorList>
            <person name="Bendahmane M."/>
        </authorList>
    </citation>
    <scope>NUCLEOTIDE SEQUENCE [LARGE SCALE GENOMIC DNA]</scope>
    <source>
        <strain evidence="3">cv. Old Blush</strain>
    </source>
</reference>
<protein>
    <submittedName>
        <fullName evidence="2">Uncharacterized protein</fullName>
    </submittedName>
</protein>
<feature type="region of interest" description="Disordered" evidence="1">
    <location>
        <begin position="22"/>
        <end position="62"/>
    </location>
</feature>
<organism evidence="2 3">
    <name type="scientific">Rosa chinensis</name>
    <name type="common">China rose</name>
    <dbReference type="NCBI Taxonomy" id="74649"/>
    <lineage>
        <taxon>Eukaryota</taxon>
        <taxon>Viridiplantae</taxon>
        <taxon>Streptophyta</taxon>
        <taxon>Embryophyta</taxon>
        <taxon>Tracheophyta</taxon>
        <taxon>Spermatophyta</taxon>
        <taxon>Magnoliopsida</taxon>
        <taxon>eudicotyledons</taxon>
        <taxon>Gunneridae</taxon>
        <taxon>Pentapetalae</taxon>
        <taxon>rosids</taxon>
        <taxon>fabids</taxon>
        <taxon>Rosales</taxon>
        <taxon>Rosaceae</taxon>
        <taxon>Rosoideae</taxon>
        <taxon>Rosoideae incertae sedis</taxon>
        <taxon>Rosa</taxon>
    </lineage>
</organism>
<evidence type="ECO:0000313" key="2">
    <source>
        <dbReference type="EMBL" id="PRQ53976.1"/>
    </source>
</evidence>